<keyword evidence="1" id="KW-0677">Repeat</keyword>
<dbReference type="GO" id="GO:0005829">
    <property type="term" value="C:cytosol"/>
    <property type="evidence" value="ECO:0007669"/>
    <property type="project" value="TreeGrafter"/>
</dbReference>
<dbReference type="GO" id="GO:0071356">
    <property type="term" value="P:cellular response to tumor necrosis factor"/>
    <property type="evidence" value="ECO:0007669"/>
    <property type="project" value="TreeGrafter"/>
</dbReference>
<feature type="region of interest" description="Disordered" evidence="4">
    <location>
        <begin position="131"/>
        <end position="212"/>
    </location>
</feature>
<dbReference type="AlphaFoldDB" id="A0AAD4RC53"/>
<keyword evidence="6" id="KW-1185">Reference proteome</keyword>
<keyword evidence="2 3" id="KW-0040">ANK repeat</keyword>
<feature type="compositionally biased region" description="Basic and acidic residues" evidence="4">
    <location>
        <begin position="150"/>
        <end position="177"/>
    </location>
</feature>
<feature type="repeat" description="ANK" evidence="3">
    <location>
        <begin position="498"/>
        <end position="530"/>
    </location>
</feature>
<evidence type="ECO:0000256" key="2">
    <source>
        <dbReference type="ARBA" id="ARBA00023043"/>
    </source>
</evidence>
<feature type="compositionally biased region" description="Polar residues" evidence="4">
    <location>
        <begin position="362"/>
        <end position="380"/>
    </location>
</feature>
<feature type="region of interest" description="Disordered" evidence="4">
    <location>
        <begin position="39"/>
        <end position="69"/>
    </location>
</feature>
<gene>
    <name evidence="5" type="ORF">DdX_02363</name>
</gene>
<evidence type="ECO:0000256" key="1">
    <source>
        <dbReference type="ARBA" id="ARBA00022737"/>
    </source>
</evidence>
<dbReference type="Pfam" id="PF12796">
    <property type="entry name" value="Ank_2"/>
    <property type="match status" value="2"/>
</dbReference>
<feature type="compositionally biased region" description="Polar residues" evidence="4">
    <location>
        <begin position="254"/>
        <end position="277"/>
    </location>
</feature>
<reference evidence="5" key="1">
    <citation type="submission" date="2022-01" db="EMBL/GenBank/DDBJ databases">
        <title>Genome Sequence Resource for Two Populations of Ditylenchus destructor, the Migratory Endoparasitic Phytonematode.</title>
        <authorList>
            <person name="Zhang H."/>
            <person name="Lin R."/>
            <person name="Xie B."/>
        </authorList>
    </citation>
    <scope>NUCLEOTIDE SEQUENCE</scope>
    <source>
        <strain evidence="5">BazhouSP</strain>
    </source>
</reference>
<proteinExistence type="predicted"/>
<sequence>MSSDGTCLVARAVPLPKSILTKEEIENVRNQAIESVTKNLDDLQIANDRKKSPALTPHGESKKPEPGMAPADFVALQSMKSSALARKTNTTSKFTRDCRNLFADLLLSDDQEPAKTVDGAKILRDSKEPVTNVKKVEKCEKEVQPSTNGKENKDGEKPSADSLKKEIEHKEDHKESNNEGSKNNDLLPRGPVRATRTPAGFHPYGAAGGQGVPGYGTAPQTAVYDPSSYNTVPSYSYECGVQSYSYWPHDSRETLSNSSTPDTVNSDLGYSSATSPPQGKHGTLTAASSQEINKLDDLCTNLNTCHLPIPKVDSTELPDALSDFILKYSRRYTPSIDSGLSSSRRTSFSSSDKNSVYGAADSPTTVDSLCNSPLSAASDPSTPPGSAKMHARCSPFSASNIDPQLLMQQKSALKRPAKERLRALINNEDMDEAWAWTCKFIQHFPGALCYQDNDRDTLLHIVVCQPTMDLAKIYALVEQMLKMESEFSHKPFDMPNRLNETPLFLAVEKRHNEVVDYLLEAGASPNAQNSRMERDAPLHYAAARGMVEIVQTLCSYSSTNLNMLNGMGLTPLLCAVKNHGVLEEESQKLIDNKPVIQLLLKYGADPSIMDATNGKSVIIHAVESLNPDIIEIFQSNLSEESMSDLVNKPDLCEETPMRTLQTMSQIDPQIRSKLCLTLITAGATQ</sequence>
<accession>A0AAD4RC53</accession>
<dbReference type="EMBL" id="JAKKPZ010000002">
    <property type="protein sequence ID" value="KAI1725687.1"/>
    <property type="molecule type" value="Genomic_DNA"/>
</dbReference>
<dbReference type="Proteomes" id="UP001201812">
    <property type="component" value="Unassembled WGS sequence"/>
</dbReference>
<dbReference type="PANTHER" id="PTHR46680:SF2">
    <property type="entry name" value="NF-KAPPA-B INHIBITOR ZETA"/>
    <property type="match status" value="1"/>
</dbReference>
<dbReference type="InterPro" id="IPR051070">
    <property type="entry name" value="NF-kappa-B_inhibitor"/>
</dbReference>
<dbReference type="PROSITE" id="PS50297">
    <property type="entry name" value="ANK_REP_REGION"/>
    <property type="match status" value="1"/>
</dbReference>
<dbReference type="InterPro" id="IPR002110">
    <property type="entry name" value="Ankyrin_rpt"/>
</dbReference>
<feature type="compositionally biased region" description="Basic and acidic residues" evidence="4">
    <location>
        <begin position="131"/>
        <end position="143"/>
    </location>
</feature>
<dbReference type="Gene3D" id="1.25.40.20">
    <property type="entry name" value="Ankyrin repeat-containing domain"/>
    <property type="match status" value="1"/>
</dbReference>
<name>A0AAD4RC53_9BILA</name>
<comment type="caution">
    <text evidence="5">The sequence shown here is derived from an EMBL/GenBank/DDBJ whole genome shotgun (WGS) entry which is preliminary data.</text>
</comment>
<dbReference type="GO" id="GO:0051059">
    <property type="term" value="F:NF-kappaB binding"/>
    <property type="evidence" value="ECO:0007669"/>
    <property type="project" value="TreeGrafter"/>
</dbReference>
<dbReference type="PANTHER" id="PTHR46680">
    <property type="entry name" value="NF-KAPPA-B INHIBITOR ALPHA"/>
    <property type="match status" value="1"/>
</dbReference>
<organism evidence="5 6">
    <name type="scientific">Ditylenchus destructor</name>
    <dbReference type="NCBI Taxonomy" id="166010"/>
    <lineage>
        <taxon>Eukaryota</taxon>
        <taxon>Metazoa</taxon>
        <taxon>Ecdysozoa</taxon>
        <taxon>Nematoda</taxon>
        <taxon>Chromadorea</taxon>
        <taxon>Rhabditida</taxon>
        <taxon>Tylenchina</taxon>
        <taxon>Tylenchomorpha</taxon>
        <taxon>Sphaerularioidea</taxon>
        <taxon>Anguinidae</taxon>
        <taxon>Anguininae</taxon>
        <taxon>Ditylenchus</taxon>
    </lineage>
</organism>
<feature type="compositionally biased region" description="Low complexity" evidence="4">
    <location>
        <begin position="336"/>
        <end position="355"/>
    </location>
</feature>
<evidence type="ECO:0000313" key="6">
    <source>
        <dbReference type="Proteomes" id="UP001201812"/>
    </source>
</evidence>
<dbReference type="InterPro" id="IPR036770">
    <property type="entry name" value="Ankyrin_rpt-contain_sf"/>
</dbReference>
<protein>
    <submittedName>
        <fullName evidence="5">Ankyrin repeats (Many copies) domain-containing protein</fullName>
    </submittedName>
</protein>
<evidence type="ECO:0000313" key="5">
    <source>
        <dbReference type="EMBL" id="KAI1725687.1"/>
    </source>
</evidence>
<dbReference type="SUPFAM" id="SSF48403">
    <property type="entry name" value="Ankyrin repeat"/>
    <property type="match status" value="1"/>
</dbReference>
<dbReference type="PROSITE" id="PS50088">
    <property type="entry name" value="ANK_REPEAT"/>
    <property type="match status" value="1"/>
</dbReference>
<dbReference type="SMART" id="SM00248">
    <property type="entry name" value="ANK"/>
    <property type="match status" value="5"/>
</dbReference>
<feature type="region of interest" description="Disordered" evidence="4">
    <location>
        <begin position="336"/>
        <end position="393"/>
    </location>
</feature>
<feature type="region of interest" description="Disordered" evidence="4">
    <location>
        <begin position="252"/>
        <end position="285"/>
    </location>
</feature>
<evidence type="ECO:0000256" key="4">
    <source>
        <dbReference type="SAM" id="MobiDB-lite"/>
    </source>
</evidence>
<evidence type="ECO:0000256" key="3">
    <source>
        <dbReference type="PROSITE-ProRule" id="PRU00023"/>
    </source>
</evidence>